<comment type="caution">
    <text evidence="2">The sequence shown here is derived from an EMBL/GenBank/DDBJ whole genome shotgun (WGS) entry which is preliminary data.</text>
</comment>
<protein>
    <recommendedName>
        <fullName evidence="4">Exonuclease SbcC</fullName>
    </recommendedName>
</protein>
<evidence type="ECO:0008006" key="4">
    <source>
        <dbReference type="Google" id="ProtNLM"/>
    </source>
</evidence>
<dbReference type="RefSeq" id="WP_377543251.1">
    <property type="nucleotide sequence ID" value="NZ_JBHSBN010000004.1"/>
</dbReference>
<dbReference type="Proteomes" id="UP001595868">
    <property type="component" value="Unassembled WGS sequence"/>
</dbReference>
<feature type="region of interest" description="Disordered" evidence="1">
    <location>
        <begin position="43"/>
        <end position="70"/>
    </location>
</feature>
<organism evidence="2 3">
    <name type="scientific">Micromonospora zhanjiangensis</name>
    <dbReference type="NCBI Taxonomy" id="1522057"/>
    <lineage>
        <taxon>Bacteria</taxon>
        <taxon>Bacillati</taxon>
        <taxon>Actinomycetota</taxon>
        <taxon>Actinomycetes</taxon>
        <taxon>Micromonosporales</taxon>
        <taxon>Micromonosporaceae</taxon>
        <taxon>Micromonospora</taxon>
    </lineage>
</organism>
<reference evidence="3" key="1">
    <citation type="journal article" date="2019" name="Int. J. Syst. Evol. Microbiol.">
        <title>The Global Catalogue of Microorganisms (GCM) 10K type strain sequencing project: providing services to taxonomists for standard genome sequencing and annotation.</title>
        <authorList>
            <consortium name="The Broad Institute Genomics Platform"/>
            <consortium name="The Broad Institute Genome Sequencing Center for Infectious Disease"/>
            <person name="Wu L."/>
            <person name="Ma J."/>
        </authorList>
    </citation>
    <scope>NUCLEOTIDE SEQUENCE [LARGE SCALE GENOMIC DNA]</scope>
    <source>
        <strain evidence="3">2902at01</strain>
    </source>
</reference>
<proteinExistence type="predicted"/>
<evidence type="ECO:0000313" key="2">
    <source>
        <dbReference type="EMBL" id="MFC4105917.1"/>
    </source>
</evidence>
<keyword evidence="3" id="KW-1185">Reference proteome</keyword>
<accession>A0ABV8KJ13</accession>
<evidence type="ECO:0000256" key="1">
    <source>
        <dbReference type="SAM" id="MobiDB-lite"/>
    </source>
</evidence>
<gene>
    <name evidence="2" type="ORF">ACFOX0_08200</name>
</gene>
<name>A0ABV8KJ13_9ACTN</name>
<evidence type="ECO:0000313" key="3">
    <source>
        <dbReference type="Proteomes" id="UP001595868"/>
    </source>
</evidence>
<sequence length="331" mass="34830">MTALDTTAFNAHADQRHAEARHVLDTHTTNTYTGLCDACGRPGPCDQRQSAEQTAAHYTRPDLPTPHTRPAAQAVTTAVGTIDDLRTTALAIQEAVDRAAGHLDGVHHLDRRLVDWRRALTDAWQALGLVHAGLADARRLPGTPGGTAADLLAGLRRARADADRATTLAATARLRLTVAEDQLRRTRNPAALIAARQWGAAIARLDLVAARLAIGGLAIDRYAAVIAGPHPALDPAAPTGRSGVDASLDPAPATVRSAVPAMNAIERGNAVGGGNAVESRSAAPAAAEGRCRVAVAAGAATAGKLIVRTRRRDHPSFWATVRHQLREETRR</sequence>
<dbReference type="EMBL" id="JBHSBN010000004">
    <property type="protein sequence ID" value="MFC4105917.1"/>
    <property type="molecule type" value="Genomic_DNA"/>
</dbReference>